<dbReference type="EMBL" id="JYDP01000342">
    <property type="protein sequence ID" value="KRZ01072.1"/>
    <property type="molecule type" value="Genomic_DNA"/>
</dbReference>
<accession>A0A0V1GSC6</accession>
<proteinExistence type="predicted"/>
<dbReference type="Proteomes" id="UP000055024">
    <property type="component" value="Unassembled WGS sequence"/>
</dbReference>
<dbReference type="EMBL" id="JYDP01000161">
    <property type="protein sequence ID" value="KRZ04573.1"/>
    <property type="molecule type" value="Genomic_DNA"/>
</dbReference>
<keyword evidence="3" id="KW-1185">Reference proteome</keyword>
<evidence type="ECO:0000313" key="1">
    <source>
        <dbReference type="EMBL" id="KRZ01072.1"/>
    </source>
</evidence>
<reference evidence="1 3" key="1">
    <citation type="submission" date="2015-01" db="EMBL/GenBank/DDBJ databases">
        <title>Evolution of Trichinella species and genotypes.</title>
        <authorList>
            <person name="Korhonen P.K."/>
            <person name="Edoardo P."/>
            <person name="Giuseppe L.R."/>
            <person name="Gasser R.B."/>
        </authorList>
    </citation>
    <scope>NUCLEOTIDE SEQUENCE [LARGE SCALE GENOMIC DNA]</scope>
    <source>
        <strain evidence="1">ISS1029</strain>
    </source>
</reference>
<comment type="caution">
    <text evidence="1">The sequence shown here is derived from an EMBL/GenBank/DDBJ whole genome shotgun (WGS) entry which is preliminary data.</text>
</comment>
<dbReference type="AlphaFoldDB" id="A0A0V1GSC6"/>
<name>A0A0V1GSC6_9BILA</name>
<organism evidence="1 3">
    <name type="scientific">Trichinella zimbabwensis</name>
    <dbReference type="NCBI Taxonomy" id="268475"/>
    <lineage>
        <taxon>Eukaryota</taxon>
        <taxon>Metazoa</taxon>
        <taxon>Ecdysozoa</taxon>
        <taxon>Nematoda</taxon>
        <taxon>Enoplea</taxon>
        <taxon>Dorylaimia</taxon>
        <taxon>Trichinellida</taxon>
        <taxon>Trichinellidae</taxon>
        <taxon>Trichinella</taxon>
    </lineage>
</organism>
<gene>
    <name evidence="2" type="ORF">T11_15813</name>
    <name evidence="1" type="ORF">T11_445</name>
</gene>
<sequence length="79" mass="9358">MIKQWYQWYRTPLPYIGTELKTVSYTVGKNILKRITMVKICRFTCALNLGAVANESFLFNYSIPGWFPRPYKFSFPKSH</sequence>
<evidence type="ECO:0000313" key="2">
    <source>
        <dbReference type="EMBL" id="KRZ04573.1"/>
    </source>
</evidence>
<evidence type="ECO:0000313" key="3">
    <source>
        <dbReference type="Proteomes" id="UP000055024"/>
    </source>
</evidence>
<protein>
    <submittedName>
        <fullName evidence="1">Uncharacterized protein</fullName>
    </submittedName>
</protein>